<dbReference type="InterPro" id="IPR028081">
    <property type="entry name" value="Leu-bd"/>
</dbReference>
<dbReference type="EMBL" id="DTQM01000098">
    <property type="protein sequence ID" value="HGC42606.1"/>
    <property type="molecule type" value="Genomic_DNA"/>
</dbReference>
<evidence type="ECO:0000256" key="4">
    <source>
        <dbReference type="SAM" id="SignalP"/>
    </source>
</evidence>
<dbReference type="PANTHER" id="PTHR30483:SF6">
    <property type="entry name" value="PERIPLASMIC BINDING PROTEIN OF ABC TRANSPORTER FOR NATURAL AMINO ACIDS"/>
    <property type="match status" value="1"/>
</dbReference>
<dbReference type="Pfam" id="PF13458">
    <property type="entry name" value="Peripla_BP_6"/>
    <property type="match status" value="1"/>
</dbReference>
<dbReference type="Gene3D" id="3.40.50.2300">
    <property type="match status" value="2"/>
</dbReference>
<dbReference type="GO" id="GO:0006865">
    <property type="term" value="P:amino acid transport"/>
    <property type="evidence" value="ECO:0007669"/>
    <property type="project" value="UniProtKB-KW"/>
</dbReference>
<dbReference type="InterPro" id="IPR051010">
    <property type="entry name" value="BCAA_transport"/>
</dbReference>
<feature type="chain" id="PRO_5035180036" evidence="4">
    <location>
        <begin position="23"/>
        <end position="408"/>
    </location>
</feature>
<sequence>MNISRRSLLRLAGAGAVSPFAAAPAGAQSAGKNVIRIGVLTDMSGPYRDVTGPTSVACARQAVEDFGGQGFAVEIVVGDHQNKPDIGATIARQWFDRDGVDMITDVPTSSVALAVNTICHEKNKAYVNTGAGTDDLTGKQCTPVTIHWGYDVFMVAASSGRAILRSGGDSWYFITADYVFGQQLARDASEVVTKFGGKVLGNAVYPFPGVTDFSSFLVRAKASGAKVIGFANAGDDTVNCVKQAKEFGVTNDGTRLAALVFSVTGVHGLGLETGQGLLLTESFYWDLNDRTRAFTKRLLPKTAGNYPNDVHAACYAGTLHYLKSVAALGVARARDGAAVIAHMKNATAEDDAFGQTHIRADGRAMVTPYLFEVKSPAESRGGWDYYKLVATTPPMDAAPPITDCAFAR</sequence>
<evidence type="ECO:0000256" key="1">
    <source>
        <dbReference type="ARBA" id="ARBA00010062"/>
    </source>
</evidence>
<evidence type="ECO:0000313" key="6">
    <source>
        <dbReference type="EMBL" id="HGC42606.1"/>
    </source>
</evidence>
<dbReference type="SUPFAM" id="SSF53822">
    <property type="entry name" value="Periplasmic binding protein-like I"/>
    <property type="match status" value="1"/>
</dbReference>
<name>A0A8J4H998_9PROT</name>
<evidence type="ECO:0000259" key="5">
    <source>
        <dbReference type="Pfam" id="PF13458"/>
    </source>
</evidence>
<protein>
    <submittedName>
        <fullName evidence="6">ABC transporter substrate-binding protein</fullName>
    </submittedName>
</protein>
<feature type="signal peptide" evidence="4">
    <location>
        <begin position="1"/>
        <end position="22"/>
    </location>
</feature>
<organism evidence="6">
    <name type="scientific">Acidicaldus sp</name>
    <dbReference type="NCBI Taxonomy" id="1872105"/>
    <lineage>
        <taxon>Bacteria</taxon>
        <taxon>Pseudomonadati</taxon>
        <taxon>Pseudomonadota</taxon>
        <taxon>Alphaproteobacteria</taxon>
        <taxon>Acetobacterales</taxon>
        <taxon>Acetobacteraceae</taxon>
        <taxon>Acidicaldus</taxon>
    </lineage>
</organism>
<accession>A0A8J4H998</accession>
<dbReference type="CDD" id="cd06327">
    <property type="entry name" value="PBP1_SBP-like"/>
    <property type="match status" value="1"/>
</dbReference>
<dbReference type="InterPro" id="IPR028082">
    <property type="entry name" value="Peripla_BP_I"/>
</dbReference>
<dbReference type="PROSITE" id="PS51318">
    <property type="entry name" value="TAT"/>
    <property type="match status" value="1"/>
</dbReference>
<dbReference type="PANTHER" id="PTHR30483">
    <property type="entry name" value="LEUCINE-SPECIFIC-BINDING PROTEIN"/>
    <property type="match status" value="1"/>
</dbReference>
<reference evidence="6" key="1">
    <citation type="journal article" date="2020" name="mSystems">
        <title>Genome- and Community-Level Interaction Insights into Carbon Utilization and Element Cycling Functions of Hydrothermarchaeota in Hydrothermal Sediment.</title>
        <authorList>
            <person name="Zhou Z."/>
            <person name="Liu Y."/>
            <person name="Xu W."/>
            <person name="Pan J."/>
            <person name="Luo Z.H."/>
            <person name="Li M."/>
        </authorList>
    </citation>
    <scope>NUCLEOTIDE SEQUENCE</scope>
    <source>
        <strain evidence="6">SpSt-997</strain>
    </source>
</reference>
<dbReference type="AlphaFoldDB" id="A0A8J4H998"/>
<feature type="domain" description="Leucine-binding protein" evidence="5">
    <location>
        <begin position="35"/>
        <end position="374"/>
    </location>
</feature>
<keyword evidence="3" id="KW-0029">Amino-acid transport</keyword>
<dbReference type="InterPro" id="IPR006311">
    <property type="entry name" value="TAT_signal"/>
</dbReference>
<proteinExistence type="inferred from homology"/>
<comment type="caution">
    <text evidence="6">The sequence shown here is derived from an EMBL/GenBank/DDBJ whole genome shotgun (WGS) entry which is preliminary data.</text>
</comment>
<keyword evidence="3" id="KW-0813">Transport</keyword>
<evidence type="ECO:0000256" key="2">
    <source>
        <dbReference type="ARBA" id="ARBA00022729"/>
    </source>
</evidence>
<gene>
    <name evidence="6" type="ORF">ENY07_05205</name>
</gene>
<keyword evidence="2 4" id="KW-0732">Signal</keyword>
<comment type="similarity">
    <text evidence="1">Belongs to the leucine-binding protein family.</text>
</comment>
<evidence type="ECO:0000256" key="3">
    <source>
        <dbReference type="ARBA" id="ARBA00022970"/>
    </source>
</evidence>